<dbReference type="InterPro" id="IPR053737">
    <property type="entry name" value="Type_II_TA_Toxin"/>
</dbReference>
<dbReference type="EMBL" id="NVQC01000028">
    <property type="protein sequence ID" value="PTL35193.1"/>
    <property type="molecule type" value="Genomic_DNA"/>
</dbReference>
<comment type="caution">
    <text evidence="2">The sequence shown here is derived from an EMBL/GenBank/DDBJ whole genome shotgun (WGS) entry which is preliminary data.</text>
</comment>
<dbReference type="InterPro" id="IPR006440">
    <property type="entry name" value="Doc"/>
</dbReference>
<gene>
    <name evidence="2" type="ORF">CLG94_10835</name>
</gene>
<dbReference type="PROSITE" id="PS51459">
    <property type="entry name" value="FIDO"/>
    <property type="match status" value="1"/>
</dbReference>
<keyword evidence="3" id="KW-1185">Reference proteome</keyword>
<accession>A0A2T4TVQ9</accession>
<dbReference type="PIRSF" id="PIRSF018297">
    <property type="entry name" value="Doc"/>
    <property type="match status" value="1"/>
</dbReference>
<proteinExistence type="predicted"/>
<reference evidence="3" key="2">
    <citation type="journal article" date="2018" name="Environ. Microbiol.">
        <title>Bloom of a denitrifying methanotroph, 'Candidatus Methylomirabilis limnetica', in a deep stratified lake.</title>
        <authorList>
            <person name="Graf J.S."/>
            <person name="Mayr M.J."/>
            <person name="Marchant H.K."/>
            <person name="Tienken D."/>
            <person name="Hach P.F."/>
            <person name="Brand A."/>
            <person name="Schubert C.J."/>
            <person name="Kuypers M.M."/>
            <person name="Milucka J."/>
        </authorList>
    </citation>
    <scope>NUCLEOTIDE SEQUENCE [LARGE SCALE GENOMIC DNA]</scope>
    <source>
        <strain evidence="3">Zug</strain>
    </source>
</reference>
<protein>
    <submittedName>
        <fullName evidence="2">Type II toxin-antitoxin system death-on-curing family toxin</fullName>
    </submittedName>
</protein>
<dbReference type="InterPro" id="IPR003812">
    <property type="entry name" value="Fido"/>
</dbReference>
<organism evidence="2 3">
    <name type="scientific">Candidatus Methylomirabilis limnetica</name>
    <dbReference type="NCBI Taxonomy" id="2033718"/>
    <lineage>
        <taxon>Bacteria</taxon>
        <taxon>Candidatus Methylomirabilota</taxon>
        <taxon>Candidatus Methylomirabilia</taxon>
        <taxon>Candidatus Methylomirabilales</taxon>
        <taxon>Candidatus Methylomirabilaceae</taxon>
        <taxon>Candidatus Methylomirabilis</taxon>
    </lineage>
</organism>
<dbReference type="NCBIfam" id="TIGR01550">
    <property type="entry name" value="DOC_P1"/>
    <property type="match status" value="1"/>
</dbReference>
<dbReference type="PANTHER" id="PTHR39426">
    <property type="entry name" value="HOMOLOGY TO DEATH-ON-CURING PROTEIN OF PHAGE P1"/>
    <property type="match status" value="1"/>
</dbReference>
<evidence type="ECO:0000313" key="3">
    <source>
        <dbReference type="Proteomes" id="UP000241436"/>
    </source>
</evidence>
<feature type="domain" description="Fido" evidence="1">
    <location>
        <begin position="6"/>
        <end position="124"/>
    </location>
</feature>
<sequence>MAPVFLSLDEVIEIHWDMIERYGGSAGIRDMGLLQSAVAMPQAGFGSEFLHADLFEMAAAYLFHIVQNHPFIDGNKRVGSMAAFTFLKLNGLTLAAPETDFELVVLEVARGRLNKAAIVEFLKTHSHR</sequence>
<dbReference type="InterPro" id="IPR036597">
    <property type="entry name" value="Fido-like_dom_sf"/>
</dbReference>
<dbReference type="AlphaFoldDB" id="A0A2T4TVQ9"/>
<evidence type="ECO:0000259" key="1">
    <source>
        <dbReference type="PROSITE" id="PS51459"/>
    </source>
</evidence>
<dbReference type="Proteomes" id="UP000241436">
    <property type="component" value="Unassembled WGS sequence"/>
</dbReference>
<dbReference type="OrthoDB" id="9802752at2"/>
<evidence type="ECO:0000313" key="2">
    <source>
        <dbReference type="EMBL" id="PTL35193.1"/>
    </source>
</evidence>
<dbReference type="PANTHER" id="PTHR39426:SF1">
    <property type="entry name" value="HOMOLOGY TO DEATH-ON-CURING PROTEIN OF PHAGE P1"/>
    <property type="match status" value="1"/>
</dbReference>
<dbReference type="GO" id="GO:0016301">
    <property type="term" value="F:kinase activity"/>
    <property type="evidence" value="ECO:0007669"/>
    <property type="project" value="InterPro"/>
</dbReference>
<dbReference type="RefSeq" id="WP_107563461.1">
    <property type="nucleotide sequence ID" value="NZ_NVQC01000028.1"/>
</dbReference>
<reference evidence="2 3" key="1">
    <citation type="submission" date="2017-09" db="EMBL/GenBank/DDBJ databases">
        <title>Bloom of a denitrifying methanotroph, Candidatus Methylomirabilis limnetica, in a deep stratified lake.</title>
        <authorList>
            <person name="Graf J.S."/>
            <person name="Marchant H.K."/>
            <person name="Tienken D."/>
            <person name="Hach P.F."/>
            <person name="Brand A."/>
            <person name="Schubert C.J."/>
            <person name="Kuypers M.M."/>
            <person name="Milucka J."/>
        </authorList>
    </citation>
    <scope>NUCLEOTIDE SEQUENCE [LARGE SCALE GENOMIC DNA]</scope>
    <source>
        <strain evidence="2 3">Zug</strain>
    </source>
</reference>
<dbReference type="Gene3D" id="1.20.120.1870">
    <property type="entry name" value="Fic/DOC protein, Fido domain"/>
    <property type="match status" value="1"/>
</dbReference>
<dbReference type="Pfam" id="PF02661">
    <property type="entry name" value="Fic"/>
    <property type="match status" value="1"/>
</dbReference>
<name>A0A2T4TVQ9_9BACT</name>
<dbReference type="SUPFAM" id="SSF140931">
    <property type="entry name" value="Fic-like"/>
    <property type="match status" value="1"/>
</dbReference>